<dbReference type="InterPro" id="IPR043519">
    <property type="entry name" value="NT_sf"/>
</dbReference>
<dbReference type="EMBL" id="CP000916">
    <property type="protein sequence ID" value="ACM23742.1"/>
    <property type="molecule type" value="Genomic_DNA"/>
</dbReference>
<name>B9K9V9_THENN</name>
<dbReference type="Pfam" id="PF10706">
    <property type="entry name" value="Aminoglyc_resit"/>
    <property type="match status" value="1"/>
</dbReference>
<dbReference type="STRING" id="309803.CTN_1566"/>
<dbReference type="Gene3D" id="3.30.460.40">
    <property type="match status" value="1"/>
</dbReference>
<dbReference type="SUPFAM" id="SSF81301">
    <property type="entry name" value="Nucleotidyltransferase"/>
    <property type="match status" value="1"/>
</dbReference>
<dbReference type="SMR" id="B9K9V9"/>
<gene>
    <name evidence="1" type="ordered locus">CTN_1566</name>
</gene>
<reference evidence="1 2" key="1">
    <citation type="journal article" date="2009" name="Biosci. Biotechnol. Biochem.">
        <title>WeGAS: a web-based microbial genome annotation system.</title>
        <authorList>
            <person name="Lee D."/>
            <person name="Seo H."/>
            <person name="Park C."/>
            <person name="Park K."/>
        </authorList>
    </citation>
    <scope>NUCLEOTIDE SEQUENCE [LARGE SCALE GENOMIC DNA]</scope>
    <source>
        <strain evidence="2">ATCC 49049 / DSM 4359 / NBRC 107923 / NS-E</strain>
    </source>
</reference>
<dbReference type="RefSeq" id="WP_004080525.1">
    <property type="nucleotide sequence ID" value="NC_011978.1"/>
</dbReference>
<dbReference type="CDD" id="cd07749">
    <property type="entry name" value="NT_Pol-beta-like_1"/>
    <property type="match status" value="1"/>
</dbReference>
<proteinExistence type="predicted"/>
<protein>
    <submittedName>
        <fullName evidence="1">Uncharacterized protein</fullName>
    </submittedName>
</protein>
<dbReference type="KEGG" id="tna:CTN_1566"/>
<dbReference type="AlphaFoldDB" id="B9K9V9"/>
<accession>B9K9V9</accession>
<organism evidence="1 2">
    <name type="scientific">Thermotoga neapolitana (strain ATCC 49049 / DSM 4359 / NBRC 107923 / NS-E)</name>
    <dbReference type="NCBI Taxonomy" id="309803"/>
    <lineage>
        <taxon>Bacteria</taxon>
        <taxon>Thermotogati</taxon>
        <taxon>Thermotogota</taxon>
        <taxon>Thermotogae</taxon>
        <taxon>Thermotogales</taxon>
        <taxon>Thermotogaceae</taxon>
        <taxon>Thermotoga</taxon>
    </lineage>
</organism>
<dbReference type="InterPro" id="IPR019646">
    <property type="entry name" value="Aminoglyc_AdlTrfase"/>
</dbReference>
<keyword evidence="2" id="KW-1185">Reference proteome</keyword>
<dbReference type="eggNOG" id="ENOG5032R18">
    <property type="taxonomic scope" value="Bacteria"/>
</dbReference>
<dbReference type="HOGENOM" id="CLU_141434_0_0_0"/>
<sequence>MIRPEYLRVLRKIYDRLKNEKVNWVVTGSLSFALQGVPVEVHDIDIQTDEEGAYEIERIFSEFVSKKVRFSSTEKICSHFGELIIDGIKVEIMGDIRKRLEDGTWEDPVDLNKYKRFVETHGMKIPVLSLEYEYQAYLKLGRVEKAETLRKWLNERKG</sequence>
<evidence type="ECO:0000313" key="2">
    <source>
        <dbReference type="Proteomes" id="UP000000445"/>
    </source>
</evidence>
<evidence type="ECO:0000313" key="1">
    <source>
        <dbReference type="EMBL" id="ACM23742.1"/>
    </source>
</evidence>
<dbReference type="Proteomes" id="UP000000445">
    <property type="component" value="Chromosome"/>
</dbReference>